<proteinExistence type="predicted"/>
<evidence type="ECO:0000259" key="6">
    <source>
        <dbReference type="PROSITE" id="PS50222"/>
    </source>
</evidence>
<dbReference type="VEuPathDB" id="FungiDB:H257_10493"/>
<dbReference type="SUPFAM" id="SSF48403">
    <property type="entry name" value="Ankyrin repeat"/>
    <property type="match status" value="1"/>
</dbReference>
<dbReference type="VEuPathDB" id="FungiDB:H257_10491"/>
<dbReference type="InterPro" id="IPR036770">
    <property type="entry name" value="Ankyrin_rpt-contain_sf"/>
</dbReference>
<evidence type="ECO:0000256" key="5">
    <source>
        <dbReference type="SAM" id="MobiDB-lite"/>
    </source>
</evidence>
<gene>
    <name evidence="7" type="ORF">DYB36_009008</name>
</gene>
<keyword evidence="1" id="KW-0677">Repeat</keyword>
<keyword evidence="3 4" id="KW-0040">ANK repeat</keyword>
<dbReference type="Gene3D" id="1.10.238.10">
    <property type="entry name" value="EF-hand"/>
    <property type="match status" value="1"/>
</dbReference>
<dbReference type="InterPro" id="IPR011992">
    <property type="entry name" value="EF-hand-dom_pair"/>
</dbReference>
<evidence type="ECO:0000256" key="3">
    <source>
        <dbReference type="ARBA" id="ARBA00023043"/>
    </source>
</evidence>
<feature type="region of interest" description="Disordered" evidence="5">
    <location>
        <begin position="114"/>
        <end position="151"/>
    </location>
</feature>
<sequence length="784" mass="85782">MGKQPSPSAEQQLVVPQPKRYRGGKVMRDHATALERVHASRSAWRPIEPPMHDELPLESCFDGLMLGIHDRCRTGDVAGLKELLHASVETADVEKVDEYGRTALLVAAGCDPVVKAPSPTPQQQQQLDGISERSESEAFPSIGSDTDPATGHSLSIAAQKKQVVVDMINLLVEKQANLDHRDEKGWTALHYACQAQNDAAVECLLKHGAVPSRDSLGLLPQDLLLHSGYPDSIKVAEDTAGILHRVTGPSEYKLKLLSLRSSGIAEIRLGGHIEKGSIVTVDLDVPANHSPKDYIQLLIYNESGDTCVELGPVQGVPSGATGQVSFKCDYGSVLPCIYRFVYVKCDINTISRVVVASGCTASVQASIGEVFQYELYLYDRVVEVESVSEYEFFDQPTIALKRIGIVQGTPDDIDWVDILPENHIVAVNDVVIAGMSFENSIRQLQVNNGHKCTKLLMQNSVALGDFIHEKILGLNVIGKYASLSPVDVPVAPASAPPSPRQSEDAASVSHDALPLPDNTFHPTATGSTSSEDFHDALSPSSVQPPASPLRGVSATTELLPTTKQLALPSSRELGRANFKLSSRFMTARRRSGGSVDPYLDLVRQLDKAKVSKQKQTEAMHDHRTIHTLGEDMSWLKKRKHKSYMRVKHKATHLKQVHKLLHEVDLNGDGTLSFDEFVDLLSQSDAKNVVHPLEKLVQMAQHGDLGVTLSVLTLIPSYQRKLMLESLMAYGDTTHSPRTRRELEVREANEAMLRRADIALHALDTSSAITKPARLPPMTVTTRVC</sequence>
<feature type="region of interest" description="Disordered" evidence="5">
    <location>
        <begin position="491"/>
        <end position="551"/>
    </location>
</feature>
<dbReference type="InterPro" id="IPR018247">
    <property type="entry name" value="EF_Hand_1_Ca_BS"/>
</dbReference>
<dbReference type="GO" id="GO:0005509">
    <property type="term" value="F:calcium ion binding"/>
    <property type="evidence" value="ECO:0007669"/>
    <property type="project" value="InterPro"/>
</dbReference>
<evidence type="ECO:0000313" key="8">
    <source>
        <dbReference type="Proteomes" id="UP000265427"/>
    </source>
</evidence>
<dbReference type="PANTHER" id="PTHR24173">
    <property type="entry name" value="ANKYRIN REPEAT CONTAINING"/>
    <property type="match status" value="1"/>
</dbReference>
<evidence type="ECO:0000256" key="2">
    <source>
        <dbReference type="ARBA" id="ARBA00022837"/>
    </source>
</evidence>
<dbReference type="AlphaFoldDB" id="A0A397A7F7"/>
<dbReference type="SMART" id="SM00248">
    <property type="entry name" value="ANK"/>
    <property type="match status" value="1"/>
</dbReference>
<dbReference type="InterPro" id="IPR002110">
    <property type="entry name" value="Ankyrin_rpt"/>
</dbReference>
<dbReference type="PROSITE" id="PS00018">
    <property type="entry name" value="EF_HAND_1"/>
    <property type="match status" value="1"/>
</dbReference>
<evidence type="ECO:0000256" key="1">
    <source>
        <dbReference type="ARBA" id="ARBA00022737"/>
    </source>
</evidence>
<dbReference type="SUPFAM" id="SSF47473">
    <property type="entry name" value="EF-hand"/>
    <property type="match status" value="1"/>
</dbReference>
<protein>
    <recommendedName>
        <fullName evidence="6">EF-hand domain-containing protein</fullName>
    </recommendedName>
</protein>
<dbReference type="Pfam" id="PF12796">
    <property type="entry name" value="Ank_2"/>
    <property type="match status" value="1"/>
</dbReference>
<dbReference type="Gene3D" id="1.25.40.20">
    <property type="entry name" value="Ankyrin repeat-containing domain"/>
    <property type="match status" value="1"/>
</dbReference>
<evidence type="ECO:0000256" key="4">
    <source>
        <dbReference type="PROSITE-ProRule" id="PRU00023"/>
    </source>
</evidence>
<comment type="caution">
    <text evidence="7">The sequence shown here is derived from an EMBL/GenBank/DDBJ whole genome shotgun (WGS) entry which is preliminary data.</text>
</comment>
<accession>A0A397A7F7</accession>
<dbReference type="SMART" id="SM00054">
    <property type="entry name" value="EFh"/>
    <property type="match status" value="1"/>
</dbReference>
<dbReference type="InterPro" id="IPR002048">
    <property type="entry name" value="EF_hand_dom"/>
</dbReference>
<name>A0A397A7F7_APHAT</name>
<feature type="repeat" description="ANK" evidence="4">
    <location>
        <begin position="184"/>
        <end position="209"/>
    </location>
</feature>
<dbReference type="EMBL" id="QUSZ01007749">
    <property type="protein sequence ID" value="RHY01659.1"/>
    <property type="molecule type" value="Genomic_DNA"/>
</dbReference>
<organism evidence="7 8">
    <name type="scientific">Aphanomyces astaci</name>
    <name type="common">Crayfish plague agent</name>
    <dbReference type="NCBI Taxonomy" id="112090"/>
    <lineage>
        <taxon>Eukaryota</taxon>
        <taxon>Sar</taxon>
        <taxon>Stramenopiles</taxon>
        <taxon>Oomycota</taxon>
        <taxon>Saprolegniomycetes</taxon>
        <taxon>Saprolegniales</taxon>
        <taxon>Verrucalvaceae</taxon>
        <taxon>Aphanomyces</taxon>
    </lineage>
</organism>
<evidence type="ECO:0000313" key="7">
    <source>
        <dbReference type="EMBL" id="RHY01659.1"/>
    </source>
</evidence>
<dbReference type="PROSITE" id="PS50297">
    <property type="entry name" value="ANK_REP_REGION"/>
    <property type="match status" value="1"/>
</dbReference>
<feature type="domain" description="EF-hand" evidence="6">
    <location>
        <begin position="651"/>
        <end position="686"/>
    </location>
</feature>
<dbReference type="PANTHER" id="PTHR24173:SF74">
    <property type="entry name" value="ANKYRIN REPEAT DOMAIN-CONTAINING PROTEIN 16"/>
    <property type="match status" value="1"/>
</dbReference>
<dbReference type="Proteomes" id="UP000265427">
    <property type="component" value="Unassembled WGS sequence"/>
</dbReference>
<reference evidence="7 8" key="1">
    <citation type="submission" date="2018-08" db="EMBL/GenBank/DDBJ databases">
        <title>Aphanomyces genome sequencing and annotation.</title>
        <authorList>
            <person name="Minardi D."/>
            <person name="Oidtmann B."/>
            <person name="Van Der Giezen M."/>
            <person name="Studholme D.J."/>
        </authorList>
    </citation>
    <scope>NUCLEOTIDE SEQUENCE [LARGE SCALE GENOMIC DNA]</scope>
    <source>
        <strain evidence="7 8">Kv</strain>
    </source>
</reference>
<dbReference type="PROSITE" id="PS50088">
    <property type="entry name" value="ANK_REPEAT"/>
    <property type="match status" value="1"/>
</dbReference>
<feature type="compositionally biased region" description="Polar residues" evidence="5">
    <location>
        <begin position="520"/>
        <end position="530"/>
    </location>
</feature>
<keyword evidence="2" id="KW-0106">Calcium</keyword>
<dbReference type="PROSITE" id="PS50222">
    <property type="entry name" value="EF_HAND_2"/>
    <property type="match status" value="1"/>
</dbReference>
<dbReference type="VEuPathDB" id="FungiDB:H257_10492"/>